<reference evidence="1 2" key="1">
    <citation type="journal article" date="2011" name="ISME J.">
        <title>Community ecology of hot spring cyanobacterial mats: predominant populations and their functional potential.</title>
        <authorList>
            <person name="Klatt C.G."/>
            <person name="Wood J.M."/>
            <person name="Rusch D.B."/>
            <person name="Bateson M.M."/>
            <person name="Hamamura N."/>
            <person name="Heidelberg J.F."/>
            <person name="Grossman A.R."/>
            <person name="Bhaya D."/>
            <person name="Cohan F.M."/>
            <person name="Kuhl M."/>
            <person name="Bryant D.A."/>
            <person name="Ward D.M."/>
        </authorList>
    </citation>
    <scope>NUCLEOTIDE SEQUENCE [LARGE SCALE GENOMIC DNA]</scope>
    <source>
        <strain evidence="1">OS</strain>
    </source>
</reference>
<comment type="caution">
    <text evidence="1">The sequence shown here is derived from an EMBL/GenBank/DDBJ whole genome shotgun (WGS) entry which is preliminary data.</text>
</comment>
<proteinExistence type="predicted"/>
<dbReference type="AlphaFoldDB" id="A0A395M2B6"/>
<evidence type="ECO:0000313" key="1">
    <source>
        <dbReference type="EMBL" id="RFM24842.1"/>
    </source>
</evidence>
<protein>
    <submittedName>
        <fullName evidence="1">Uncharacterized protein</fullName>
    </submittedName>
</protein>
<gene>
    <name evidence="1" type="ORF">D0433_03680</name>
</gene>
<evidence type="ECO:0000313" key="2">
    <source>
        <dbReference type="Proteomes" id="UP000266389"/>
    </source>
</evidence>
<organism evidence="1 2">
    <name type="scientific">Candidatus Thermochlorobacter aerophilus</name>
    <dbReference type="NCBI Taxonomy" id="1868324"/>
    <lineage>
        <taxon>Bacteria</taxon>
        <taxon>Pseudomonadati</taxon>
        <taxon>Chlorobiota</taxon>
        <taxon>Chlorobiia</taxon>
        <taxon>Chlorobiales</taxon>
        <taxon>Candidatus Thermochlorobacteriaceae</taxon>
        <taxon>Candidatus Thermochlorobacter</taxon>
    </lineage>
</organism>
<sequence length="73" mass="8912">MRNPIRDFVSDEVLSKLRAHRLLDEKQLRDYHIRQIFKNARAQRLSAADAIEHVQREYPYLQFDTIRKIVYKK</sequence>
<dbReference type="Proteomes" id="UP000266389">
    <property type="component" value="Unassembled WGS sequence"/>
</dbReference>
<accession>A0A395M2B6</accession>
<dbReference type="EMBL" id="PHFL01000021">
    <property type="protein sequence ID" value="RFM24842.1"/>
    <property type="molecule type" value="Genomic_DNA"/>
</dbReference>
<name>A0A395M2B6_9BACT</name>